<dbReference type="EMBL" id="UINC01072746">
    <property type="protein sequence ID" value="SVC08606.1"/>
    <property type="molecule type" value="Genomic_DNA"/>
</dbReference>
<evidence type="ECO:0000313" key="1">
    <source>
        <dbReference type="EMBL" id="SVC08606.1"/>
    </source>
</evidence>
<reference evidence="1" key="1">
    <citation type="submission" date="2018-05" db="EMBL/GenBank/DDBJ databases">
        <authorList>
            <person name="Lanie J.A."/>
            <person name="Ng W.-L."/>
            <person name="Kazmierczak K.M."/>
            <person name="Andrzejewski T.M."/>
            <person name="Davidsen T.M."/>
            <person name="Wayne K.J."/>
            <person name="Tettelin H."/>
            <person name="Glass J.I."/>
            <person name="Rusch D."/>
            <person name="Podicherti R."/>
            <person name="Tsui H.-C.T."/>
            <person name="Winkler M.E."/>
        </authorList>
    </citation>
    <scope>NUCLEOTIDE SEQUENCE</scope>
</reference>
<protein>
    <submittedName>
        <fullName evidence="1">Uncharacterized protein</fullName>
    </submittedName>
</protein>
<gene>
    <name evidence="1" type="ORF">METZ01_LOCUS261460</name>
</gene>
<proteinExistence type="predicted"/>
<sequence length="53" mass="6276">MSEVEAGIKWLRMWGKKSFKDYTGEWVEVRCSGQPNFFNDEIEAIPHILEEDE</sequence>
<accession>A0A382J9N4</accession>
<dbReference type="AlphaFoldDB" id="A0A382J9N4"/>
<organism evidence="1">
    <name type="scientific">marine metagenome</name>
    <dbReference type="NCBI Taxonomy" id="408172"/>
    <lineage>
        <taxon>unclassified sequences</taxon>
        <taxon>metagenomes</taxon>
        <taxon>ecological metagenomes</taxon>
    </lineage>
</organism>
<name>A0A382J9N4_9ZZZZ</name>